<name>A0A0D2CKH7_9EURO</name>
<feature type="compositionally biased region" description="Low complexity" evidence="1">
    <location>
        <begin position="146"/>
        <end position="158"/>
    </location>
</feature>
<sequence>MGGWDAVAASVSGVNPSAYGSQGGPMYRPVVKPTEYTDDTLITVPVLDLEALQGGHGSNDEGALGELSKKEGKLQNRSTFFRHKPSSSQSASNRKVNVSIRQGTRRQYLKHYAKDGQGRYIGTEDPAEDCVLDGEDSSRWRGQPTGSGIATAGGTSTADETNPKAPVETPNVVKDAADRRGNRPSKRSTRKRNQVKTTLKLLT</sequence>
<dbReference type="GeneID" id="27342494"/>
<evidence type="ECO:0000313" key="2">
    <source>
        <dbReference type="EMBL" id="KIW31698.1"/>
    </source>
</evidence>
<dbReference type="EMBL" id="KN847041">
    <property type="protein sequence ID" value="KIW31698.1"/>
    <property type="molecule type" value="Genomic_DNA"/>
</dbReference>
<protein>
    <submittedName>
        <fullName evidence="2">Uncharacterized protein</fullName>
    </submittedName>
</protein>
<evidence type="ECO:0000313" key="3">
    <source>
        <dbReference type="Proteomes" id="UP000054466"/>
    </source>
</evidence>
<dbReference type="VEuPathDB" id="FungiDB:PV07_03300"/>
<evidence type="ECO:0000256" key="1">
    <source>
        <dbReference type="SAM" id="MobiDB-lite"/>
    </source>
</evidence>
<feature type="region of interest" description="Disordered" evidence="1">
    <location>
        <begin position="53"/>
        <end position="103"/>
    </location>
</feature>
<accession>A0A0D2CKH7</accession>
<dbReference type="OrthoDB" id="4158258at2759"/>
<gene>
    <name evidence="2" type="ORF">PV07_03300</name>
</gene>
<feature type="compositionally biased region" description="Acidic residues" evidence="1">
    <location>
        <begin position="125"/>
        <end position="135"/>
    </location>
</feature>
<feature type="region of interest" description="Disordered" evidence="1">
    <location>
        <begin position="117"/>
        <end position="203"/>
    </location>
</feature>
<reference evidence="2 3" key="1">
    <citation type="submission" date="2015-01" db="EMBL/GenBank/DDBJ databases">
        <title>The Genome Sequence of Cladophialophora immunda CBS83496.</title>
        <authorList>
            <consortium name="The Broad Institute Genomics Platform"/>
            <person name="Cuomo C."/>
            <person name="de Hoog S."/>
            <person name="Gorbushina A."/>
            <person name="Stielow B."/>
            <person name="Teixiera M."/>
            <person name="Abouelleil A."/>
            <person name="Chapman S.B."/>
            <person name="Priest M."/>
            <person name="Young S.K."/>
            <person name="Wortman J."/>
            <person name="Nusbaum C."/>
            <person name="Birren B."/>
        </authorList>
    </citation>
    <scope>NUCLEOTIDE SEQUENCE [LARGE SCALE GENOMIC DNA]</scope>
    <source>
        <strain evidence="2 3">CBS 83496</strain>
    </source>
</reference>
<dbReference type="RefSeq" id="XP_016251914.1">
    <property type="nucleotide sequence ID" value="XM_016390012.1"/>
</dbReference>
<dbReference type="Proteomes" id="UP000054466">
    <property type="component" value="Unassembled WGS sequence"/>
</dbReference>
<dbReference type="AlphaFoldDB" id="A0A0D2CKH7"/>
<organism evidence="2 3">
    <name type="scientific">Cladophialophora immunda</name>
    <dbReference type="NCBI Taxonomy" id="569365"/>
    <lineage>
        <taxon>Eukaryota</taxon>
        <taxon>Fungi</taxon>
        <taxon>Dikarya</taxon>
        <taxon>Ascomycota</taxon>
        <taxon>Pezizomycotina</taxon>
        <taxon>Eurotiomycetes</taxon>
        <taxon>Chaetothyriomycetidae</taxon>
        <taxon>Chaetothyriales</taxon>
        <taxon>Herpotrichiellaceae</taxon>
        <taxon>Cladophialophora</taxon>
    </lineage>
</organism>
<keyword evidence="3" id="KW-1185">Reference proteome</keyword>
<dbReference type="HOGENOM" id="CLU_1348785_0_0_1"/>
<feature type="compositionally biased region" description="Polar residues" evidence="1">
    <location>
        <begin position="86"/>
        <end position="102"/>
    </location>
</feature>
<feature type="compositionally biased region" description="Basic residues" evidence="1">
    <location>
        <begin position="182"/>
        <end position="194"/>
    </location>
</feature>
<proteinExistence type="predicted"/>